<name>A0AAV3PD50_LITER</name>
<dbReference type="Proteomes" id="UP001454036">
    <property type="component" value="Unassembled WGS sequence"/>
</dbReference>
<dbReference type="AlphaFoldDB" id="A0AAV3PD50"/>
<comment type="caution">
    <text evidence="1">The sequence shown here is derived from an EMBL/GenBank/DDBJ whole genome shotgun (WGS) entry which is preliminary data.</text>
</comment>
<evidence type="ECO:0000313" key="1">
    <source>
        <dbReference type="EMBL" id="GAA0149153.1"/>
    </source>
</evidence>
<gene>
    <name evidence="1" type="ORF">LIER_36875</name>
</gene>
<keyword evidence="2" id="KW-1185">Reference proteome</keyword>
<dbReference type="Gene3D" id="1.10.418.10">
    <property type="entry name" value="Calponin-like domain"/>
    <property type="match status" value="1"/>
</dbReference>
<accession>A0AAV3PD50</accession>
<evidence type="ECO:0000313" key="2">
    <source>
        <dbReference type="Proteomes" id="UP001454036"/>
    </source>
</evidence>
<reference evidence="1 2" key="1">
    <citation type="submission" date="2024-01" db="EMBL/GenBank/DDBJ databases">
        <title>The complete chloroplast genome sequence of Lithospermum erythrorhizon: insights into the phylogenetic relationship among Boraginaceae species and the maternal lineages of purple gromwells.</title>
        <authorList>
            <person name="Okada T."/>
            <person name="Watanabe K."/>
        </authorList>
    </citation>
    <scope>NUCLEOTIDE SEQUENCE [LARGE SCALE GENOMIC DNA]</scope>
</reference>
<dbReference type="InterPro" id="IPR036872">
    <property type="entry name" value="CH_dom_sf"/>
</dbReference>
<sequence>MEKPFLVSVKEMGLPTFETSDLEKGGKSCRIVNCVLALKSYKEAGGSVFAKVGENQEGSSSSKQFARKLLIVLFQEVHHYPEKCLLVVRIVKLPKRSLLSLFWRVSTWPRNGHLGTRRISI</sequence>
<proteinExistence type="predicted"/>
<organism evidence="1 2">
    <name type="scientific">Lithospermum erythrorhizon</name>
    <name type="common">Purple gromwell</name>
    <name type="synonym">Lithospermum officinale var. erythrorhizon</name>
    <dbReference type="NCBI Taxonomy" id="34254"/>
    <lineage>
        <taxon>Eukaryota</taxon>
        <taxon>Viridiplantae</taxon>
        <taxon>Streptophyta</taxon>
        <taxon>Embryophyta</taxon>
        <taxon>Tracheophyta</taxon>
        <taxon>Spermatophyta</taxon>
        <taxon>Magnoliopsida</taxon>
        <taxon>eudicotyledons</taxon>
        <taxon>Gunneridae</taxon>
        <taxon>Pentapetalae</taxon>
        <taxon>asterids</taxon>
        <taxon>lamiids</taxon>
        <taxon>Boraginales</taxon>
        <taxon>Boraginaceae</taxon>
        <taxon>Boraginoideae</taxon>
        <taxon>Lithospermeae</taxon>
        <taxon>Lithospermum</taxon>
    </lineage>
</organism>
<protein>
    <submittedName>
        <fullName evidence="1">Uncharacterized protein</fullName>
    </submittedName>
</protein>
<dbReference type="EMBL" id="BAABME010017193">
    <property type="protein sequence ID" value="GAA0149153.1"/>
    <property type="molecule type" value="Genomic_DNA"/>
</dbReference>